<dbReference type="EMBL" id="BDIP01003195">
    <property type="protein sequence ID" value="GIQ87387.1"/>
    <property type="molecule type" value="Genomic_DNA"/>
</dbReference>
<dbReference type="EMBL" id="BDIP01006659">
    <property type="protein sequence ID" value="GCA64245.1"/>
    <property type="molecule type" value="Genomic_DNA"/>
</dbReference>
<reference evidence="1" key="1">
    <citation type="submission" date="2016-10" db="EMBL/GenBank/DDBJ databases">
        <authorList>
            <person name="Tanifuji G."/>
            <person name="Kume K."/>
            <person name="Nakayama T."/>
            <person name="Takabayashi S."/>
            <person name="Hashimoto T."/>
        </authorList>
    </citation>
    <scope>NUCLEOTIDE SEQUENCE</scope>
    <source>
        <strain evidence="1">NY0173</strain>
    </source>
</reference>
<gene>
    <name evidence="1" type="ORF">KIPB_001893</name>
    <name evidence="3" type="ORF">KIPB_009418</name>
    <name evidence="2" type="ORF">KIPB_013713</name>
</gene>
<keyword evidence="4" id="KW-1185">Reference proteome</keyword>
<dbReference type="AlphaFoldDB" id="A0A391NPE1"/>
<reference evidence="1 4" key="2">
    <citation type="journal article" date="2018" name="PLoS ONE">
        <title>The draft genome of Kipferlia bialata reveals reductive genome evolution in fornicate parasites.</title>
        <authorList>
            <person name="Tanifuji G."/>
            <person name="Takabayashi S."/>
            <person name="Kume K."/>
            <person name="Takagi M."/>
            <person name="Nakayama T."/>
            <person name="Kamikawa R."/>
            <person name="Inagaki Y."/>
            <person name="Hashimoto T."/>
        </authorList>
    </citation>
    <scope>NUCLEOTIDE SEQUENCE [LARGE SCALE GENOMIC DNA]</scope>
    <source>
        <strain evidence="1">NY0173</strain>
    </source>
</reference>
<organism evidence="1 4">
    <name type="scientific">Kipferlia bialata</name>
    <dbReference type="NCBI Taxonomy" id="797122"/>
    <lineage>
        <taxon>Eukaryota</taxon>
        <taxon>Metamonada</taxon>
        <taxon>Carpediemonas-like organisms</taxon>
        <taxon>Kipferlia</taxon>
    </lineage>
</organism>
<dbReference type="Proteomes" id="UP000265618">
    <property type="component" value="Unassembled WGS sequence"/>
</dbReference>
<dbReference type="EMBL" id="BDIP01000286">
    <property type="protein sequence ID" value="GCA62196.1"/>
    <property type="molecule type" value="Genomic_DNA"/>
</dbReference>
<evidence type="ECO:0000313" key="1">
    <source>
        <dbReference type="EMBL" id="GCA62196.1"/>
    </source>
</evidence>
<name>A0A391NPE1_9EUKA</name>
<protein>
    <submittedName>
        <fullName evidence="1">Uncharacterized protein</fullName>
    </submittedName>
</protein>
<sequence>EYVFLYATLVTRRVTPH</sequence>
<evidence type="ECO:0000313" key="4">
    <source>
        <dbReference type="Proteomes" id="UP000265618"/>
    </source>
</evidence>
<proteinExistence type="predicted"/>
<feature type="non-terminal residue" evidence="1">
    <location>
        <position position="1"/>
    </location>
</feature>
<evidence type="ECO:0000313" key="3">
    <source>
        <dbReference type="EMBL" id="GIQ87387.1"/>
    </source>
</evidence>
<comment type="caution">
    <text evidence="1">The sequence shown here is derived from an EMBL/GenBank/DDBJ whole genome shotgun (WGS) entry which is preliminary data.</text>
</comment>
<accession>A0A391NPE1</accession>
<evidence type="ECO:0000313" key="2">
    <source>
        <dbReference type="EMBL" id="GCA64245.1"/>
    </source>
</evidence>